<feature type="region of interest" description="Disordered" evidence="1">
    <location>
        <begin position="415"/>
        <end position="495"/>
    </location>
</feature>
<evidence type="ECO:0000313" key="3">
    <source>
        <dbReference type="EMBL" id="ODN02813.1"/>
    </source>
</evidence>
<protein>
    <submittedName>
        <fullName evidence="3">Uncharacterized protein</fullName>
    </submittedName>
</protein>
<dbReference type="EMBL" id="LJIJ01000095">
    <property type="protein sequence ID" value="ODN02813.1"/>
    <property type="molecule type" value="Genomic_DNA"/>
</dbReference>
<feature type="region of interest" description="Disordered" evidence="1">
    <location>
        <begin position="268"/>
        <end position="380"/>
    </location>
</feature>
<dbReference type="GO" id="GO:0016020">
    <property type="term" value="C:membrane"/>
    <property type="evidence" value="ECO:0007669"/>
    <property type="project" value="TreeGrafter"/>
</dbReference>
<dbReference type="Proteomes" id="UP000094527">
    <property type="component" value="Unassembled WGS sequence"/>
</dbReference>
<name>A0A1D2NC26_ORCCI</name>
<feature type="transmembrane region" description="Helical" evidence="2">
    <location>
        <begin position="56"/>
        <end position="76"/>
    </location>
</feature>
<dbReference type="PANTHER" id="PTHR12242">
    <property type="entry name" value="OS02G0130600 PROTEIN-RELATED"/>
    <property type="match status" value="1"/>
</dbReference>
<keyword evidence="4" id="KW-1185">Reference proteome</keyword>
<keyword evidence="2" id="KW-1133">Transmembrane helix</keyword>
<feature type="compositionally biased region" description="Basic and acidic residues" evidence="1">
    <location>
        <begin position="285"/>
        <end position="296"/>
    </location>
</feature>
<feature type="transmembrane region" description="Helical" evidence="2">
    <location>
        <begin position="138"/>
        <end position="156"/>
    </location>
</feature>
<sequence length="697" mass="79635">MSDEVSLELENRDDQRLKGGIFARIFQTFGFNGHVNYAFIYGTWEIIRAQTSLDKYFCLLEVWNMILHIAYAFIFLQNVLSNNLHRDPVKGRQKIPEKLIVTDYEHVEDYENTRNTCFALFALLDVLLTPIPMRVAHVIYPLSYSLVYTVFLYMMFKLKGFVLYKQLDWDKNPKQALNAVGYGVLIVTLMHIYIVGLSNFRDYFVSILDDSKTPKQLQNLRSQKRLARRKLMNFVEGPDGRVIEITLEKHAQTPTSDVFIKTVKELKQVKGPEPESPSSEEDEKQDNGPETEHVGEPENDFIPISTPVKPPPQPRYATPDKPGMVYSSSSSSNEEEDDFLEAIKDVTLPQPPTMGKSKHKRPSRIPVPIHKLGLHLKPRDSKEAIQHKLSIDRNRPESPPTPPFIRLVQTLIQQHKEKKQGLESNLKKADQDPNREAFGKGVAHVTIVGAKEEAETKRAKGSGSKSGSWVGVEYSSEDVNEPSHDAPKQTKDKPIAAAVINTPAHVKEWKEKNKDIFDDFNSKLIHKLQKEHDKRLGVGDMPDQIRKSKFASDQNRTEGPDPVKKIKRKGKQMRKGILKPAEGEKQKNHDKKRHAKLIKRRSERMFLIRQGQSVYHPLETPNIKQVTSFHYLGTKLKGEKANKKVLNPQELQAYKEHPGIATTDDVQVSGARSLVSFHPVVRYFEVNEGKGESRRKK</sequence>
<reference evidence="3 4" key="1">
    <citation type="journal article" date="2016" name="Genome Biol. Evol.">
        <title>Gene Family Evolution Reflects Adaptation to Soil Environmental Stressors in the Genome of the Collembolan Orchesella cincta.</title>
        <authorList>
            <person name="Faddeeva-Vakhrusheva A."/>
            <person name="Derks M.F."/>
            <person name="Anvar S.Y."/>
            <person name="Agamennone V."/>
            <person name="Suring W."/>
            <person name="Smit S."/>
            <person name="van Straalen N.M."/>
            <person name="Roelofs D."/>
        </authorList>
    </citation>
    <scope>NUCLEOTIDE SEQUENCE [LARGE SCALE GENOMIC DNA]</scope>
    <source>
        <tissue evidence="3">Mixed pool</tissue>
    </source>
</reference>
<gene>
    <name evidence="3" type="ORF">Ocin01_03895</name>
</gene>
<dbReference type="PANTHER" id="PTHR12242:SF1">
    <property type="entry name" value="MYND-TYPE DOMAIN-CONTAINING PROTEIN"/>
    <property type="match status" value="1"/>
</dbReference>
<feature type="transmembrane region" description="Helical" evidence="2">
    <location>
        <begin position="176"/>
        <end position="196"/>
    </location>
</feature>
<feature type="region of interest" description="Disordered" evidence="1">
    <location>
        <begin position="530"/>
        <end position="595"/>
    </location>
</feature>
<feature type="compositionally biased region" description="Basic residues" evidence="1">
    <location>
        <begin position="565"/>
        <end position="577"/>
    </location>
</feature>
<keyword evidence="2" id="KW-0472">Membrane</keyword>
<feature type="compositionally biased region" description="Basic and acidic residues" evidence="1">
    <location>
        <begin position="555"/>
        <end position="564"/>
    </location>
</feature>
<organism evidence="3 4">
    <name type="scientific">Orchesella cincta</name>
    <name type="common">Springtail</name>
    <name type="synonym">Podura cincta</name>
    <dbReference type="NCBI Taxonomy" id="48709"/>
    <lineage>
        <taxon>Eukaryota</taxon>
        <taxon>Metazoa</taxon>
        <taxon>Ecdysozoa</taxon>
        <taxon>Arthropoda</taxon>
        <taxon>Hexapoda</taxon>
        <taxon>Collembola</taxon>
        <taxon>Entomobryomorpha</taxon>
        <taxon>Entomobryoidea</taxon>
        <taxon>Orchesellidae</taxon>
        <taxon>Orchesellinae</taxon>
        <taxon>Orchesella</taxon>
    </lineage>
</organism>
<feature type="compositionally biased region" description="Low complexity" evidence="1">
    <location>
        <begin position="461"/>
        <end position="472"/>
    </location>
</feature>
<dbReference type="AlphaFoldDB" id="A0A1D2NC26"/>
<feature type="compositionally biased region" description="Basic and acidic residues" evidence="1">
    <location>
        <begin position="419"/>
        <end position="438"/>
    </location>
</feature>
<evidence type="ECO:0000256" key="2">
    <source>
        <dbReference type="SAM" id="Phobius"/>
    </source>
</evidence>
<evidence type="ECO:0000313" key="4">
    <source>
        <dbReference type="Proteomes" id="UP000094527"/>
    </source>
</evidence>
<dbReference type="OrthoDB" id="419711at2759"/>
<proteinExistence type="predicted"/>
<evidence type="ECO:0000256" key="1">
    <source>
        <dbReference type="SAM" id="MobiDB-lite"/>
    </source>
</evidence>
<feature type="compositionally biased region" description="Basic and acidic residues" evidence="1">
    <location>
        <begin position="481"/>
        <end position="494"/>
    </location>
</feature>
<comment type="caution">
    <text evidence="3">The sequence shown here is derived from an EMBL/GenBank/DDBJ whole genome shotgun (WGS) entry which is preliminary data.</text>
</comment>
<dbReference type="STRING" id="48709.A0A1D2NC26"/>
<accession>A0A1D2NC26</accession>
<keyword evidence="2" id="KW-0812">Transmembrane</keyword>